<proteinExistence type="predicted"/>
<keyword evidence="2" id="KW-1185">Reference proteome</keyword>
<dbReference type="Proteomes" id="UP000030816">
    <property type="component" value="Unassembled WGS sequence"/>
</dbReference>
<accession>A0A0B2X4S9</accession>
<evidence type="ECO:0000313" key="2">
    <source>
        <dbReference type="Proteomes" id="UP000030816"/>
    </source>
</evidence>
<dbReference type="RefSeq" id="XP_040681351.1">
    <property type="nucleotide sequence ID" value="XM_040821008.1"/>
</dbReference>
<sequence>MALCLSSMPCSQCPKEAPPRAYAGYAHSDDLLKKGRISIPTCQKRTARPALHPDVSELLPCCALYCTV</sequence>
<evidence type="ECO:0000313" key="1">
    <source>
        <dbReference type="EMBL" id="KHO00286.1"/>
    </source>
</evidence>
<dbReference type="HOGENOM" id="CLU_2794475_0_0_1"/>
<protein>
    <submittedName>
        <fullName evidence="1">Uncharacterized protein</fullName>
    </submittedName>
</protein>
<gene>
    <name evidence="1" type="ORF">MAM_02209</name>
</gene>
<reference evidence="1 2" key="1">
    <citation type="journal article" date="2014" name="Proc. Natl. Acad. Sci. U.S.A.">
        <title>Trajectory and genomic determinants of fungal-pathogen speciation and host adaptation.</title>
        <authorList>
            <person name="Hu X."/>
            <person name="Xiao G."/>
            <person name="Zheng P."/>
            <person name="Shang Y."/>
            <person name="Su Y."/>
            <person name="Zhang X."/>
            <person name="Liu X."/>
            <person name="Zhan S."/>
            <person name="St Leger R.J."/>
            <person name="Wang C."/>
        </authorList>
    </citation>
    <scope>NUCLEOTIDE SEQUENCE [LARGE SCALE GENOMIC DNA]</scope>
    <source>
        <strain evidence="1 2">ARSEF 1941</strain>
    </source>
</reference>
<dbReference type="GeneID" id="63736664"/>
<dbReference type="EMBL" id="AZHE01000003">
    <property type="protein sequence ID" value="KHO00286.1"/>
    <property type="molecule type" value="Genomic_DNA"/>
</dbReference>
<dbReference type="AlphaFoldDB" id="A0A0B2X4S9"/>
<name>A0A0B2X4S9_METAS</name>
<organism evidence="1 2">
    <name type="scientific">Metarhizium album (strain ARSEF 1941)</name>
    <dbReference type="NCBI Taxonomy" id="1081103"/>
    <lineage>
        <taxon>Eukaryota</taxon>
        <taxon>Fungi</taxon>
        <taxon>Dikarya</taxon>
        <taxon>Ascomycota</taxon>
        <taxon>Pezizomycotina</taxon>
        <taxon>Sordariomycetes</taxon>
        <taxon>Hypocreomycetidae</taxon>
        <taxon>Hypocreales</taxon>
        <taxon>Clavicipitaceae</taxon>
        <taxon>Metarhizium</taxon>
    </lineage>
</organism>
<comment type="caution">
    <text evidence="1">The sequence shown here is derived from an EMBL/GenBank/DDBJ whole genome shotgun (WGS) entry which is preliminary data.</text>
</comment>